<proteinExistence type="predicted"/>
<protein>
    <submittedName>
        <fullName evidence="1">Uncharacterized protein</fullName>
    </submittedName>
</protein>
<accession>A0A6M3LHK9</accession>
<gene>
    <name evidence="1" type="ORF">MM415B04613_0011</name>
</gene>
<name>A0A6M3LHK9_9ZZZZ</name>
<reference evidence="1" key="1">
    <citation type="submission" date="2020-03" db="EMBL/GenBank/DDBJ databases">
        <title>The deep terrestrial virosphere.</title>
        <authorList>
            <person name="Holmfeldt K."/>
            <person name="Nilsson E."/>
            <person name="Simone D."/>
            <person name="Lopez-Fernandez M."/>
            <person name="Wu X."/>
            <person name="de Brujin I."/>
            <person name="Lundin D."/>
            <person name="Andersson A."/>
            <person name="Bertilsson S."/>
            <person name="Dopson M."/>
        </authorList>
    </citation>
    <scope>NUCLEOTIDE SEQUENCE</scope>
    <source>
        <strain evidence="1">MM415B04613</strain>
    </source>
</reference>
<evidence type="ECO:0000313" key="1">
    <source>
        <dbReference type="EMBL" id="QJA92518.1"/>
    </source>
</evidence>
<dbReference type="AlphaFoldDB" id="A0A6M3LHK9"/>
<organism evidence="1">
    <name type="scientific">viral metagenome</name>
    <dbReference type="NCBI Taxonomy" id="1070528"/>
    <lineage>
        <taxon>unclassified sequences</taxon>
        <taxon>metagenomes</taxon>
        <taxon>organismal metagenomes</taxon>
    </lineage>
</organism>
<sequence length="75" mass="8335">MPEIIIIIKGGKLLAKIDRPENLSCYYLWQNGEVVKVSSDPCVLLRKALDSYRPPVTHRFDCALPDALPATAGRP</sequence>
<dbReference type="EMBL" id="MT143073">
    <property type="protein sequence ID" value="QJA92518.1"/>
    <property type="molecule type" value="Genomic_DNA"/>
</dbReference>